<evidence type="ECO:0000313" key="2">
    <source>
        <dbReference type="EMBL" id="KAK5240548.1"/>
    </source>
</evidence>
<evidence type="ECO:0000313" key="3">
    <source>
        <dbReference type="Proteomes" id="UP001357485"/>
    </source>
</evidence>
<accession>A0ABR0LUC3</accession>
<reference evidence="2 3" key="1">
    <citation type="submission" date="2023-08" db="EMBL/GenBank/DDBJ databases">
        <title>Black Yeasts Isolated from many extreme environments.</title>
        <authorList>
            <person name="Coleine C."/>
            <person name="Stajich J.E."/>
            <person name="Selbmann L."/>
        </authorList>
    </citation>
    <scope>NUCLEOTIDE SEQUENCE [LARGE SCALE GENOMIC DNA]</scope>
    <source>
        <strain evidence="2 3">CCFEE 536</strain>
    </source>
</reference>
<dbReference type="Proteomes" id="UP001357485">
    <property type="component" value="Unassembled WGS sequence"/>
</dbReference>
<feature type="compositionally biased region" description="Acidic residues" evidence="1">
    <location>
        <begin position="43"/>
        <end position="67"/>
    </location>
</feature>
<name>A0ABR0LUC3_9PEZI</name>
<organism evidence="2 3">
    <name type="scientific">Cryomyces antarcticus</name>
    <dbReference type="NCBI Taxonomy" id="329879"/>
    <lineage>
        <taxon>Eukaryota</taxon>
        <taxon>Fungi</taxon>
        <taxon>Dikarya</taxon>
        <taxon>Ascomycota</taxon>
        <taxon>Pezizomycotina</taxon>
        <taxon>Dothideomycetes</taxon>
        <taxon>Dothideomycetes incertae sedis</taxon>
        <taxon>Cryomyces</taxon>
    </lineage>
</organism>
<gene>
    <name evidence="2" type="ORF">LTR16_010489</name>
</gene>
<feature type="region of interest" description="Disordered" evidence="1">
    <location>
        <begin position="1"/>
        <end position="79"/>
    </location>
</feature>
<comment type="caution">
    <text evidence="2">The sequence shown here is derived from an EMBL/GenBank/DDBJ whole genome shotgun (WGS) entry which is preliminary data.</text>
</comment>
<feature type="non-terminal residue" evidence="2">
    <location>
        <position position="130"/>
    </location>
</feature>
<sequence length="130" mass="14745">MSTKANLKHEAGVKRKWKDDRRVEKKSSEPKHISSLSTSEHSEVEDSDREEQSSDEDNDEDEDDIYVAEDKETPPNFPAYHPEFLSIGAKTPDIMSRIHLLLEASGNSDEACSSRTDRCEELKTLPTLKP</sequence>
<proteinExistence type="predicted"/>
<evidence type="ECO:0000256" key="1">
    <source>
        <dbReference type="SAM" id="MobiDB-lite"/>
    </source>
</evidence>
<dbReference type="EMBL" id="JAVRRA010011201">
    <property type="protein sequence ID" value="KAK5240548.1"/>
    <property type="molecule type" value="Genomic_DNA"/>
</dbReference>
<keyword evidence="3" id="KW-1185">Reference proteome</keyword>
<feature type="compositionally biased region" description="Basic and acidic residues" evidence="1">
    <location>
        <begin position="7"/>
        <end position="32"/>
    </location>
</feature>
<protein>
    <submittedName>
        <fullName evidence="2">Uncharacterized protein</fullName>
    </submittedName>
</protein>